<organism evidence="2 3">
    <name type="scientific">Novosphingobium guangzhouense</name>
    <dbReference type="NCBI Taxonomy" id="1850347"/>
    <lineage>
        <taxon>Bacteria</taxon>
        <taxon>Pseudomonadati</taxon>
        <taxon>Pseudomonadota</taxon>
        <taxon>Alphaproteobacteria</taxon>
        <taxon>Sphingomonadales</taxon>
        <taxon>Sphingomonadaceae</taxon>
        <taxon>Novosphingobium</taxon>
    </lineage>
</organism>
<gene>
    <name evidence="2" type="ORF">A8V01_06040</name>
</gene>
<feature type="domain" description="DUF4178" evidence="1">
    <location>
        <begin position="53"/>
        <end position="196"/>
    </location>
</feature>
<evidence type="ECO:0000313" key="2">
    <source>
        <dbReference type="EMBL" id="PNU03298.1"/>
    </source>
</evidence>
<proteinExistence type="predicted"/>
<dbReference type="AlphaFoldDB" id="A0A2K2FX05"/>
<dbReference type="InterPro" id="IPR025235">
    <property type="entry name" value="DUF4178"/>
</dbReference>
<dbReference type="EMBL" id="LYMM01000051">
    <property type="protein sequence ID" value="PNU03298.1"/>
    <property type="molecule type" value="Genomic_DNA"/>
</dbReference>
<evidence type="ECO:0000259" key="1">
    <source>
        <dbReference type="Pfam" id="PF13785"/>
    </source>
</evidence>
<sequence length="221" mass="23636">MSNCPSCGAPLPERSVLPYVTCAYCHTLILRNGLSLEEVGKVAVLPPDVSPIQLGTSFRIGDALLTVIGRVRWGWADGSWNEWLLSGGDGSEHWLGEAMGAFMLTRARPDLLEHPAIAPFAAGNGDIPVGTRIEVEDVTLTAVDCKDAQCLGSEGDLPFATLPGRVMASIDFRGPDSEAVSIQRDERGPSAWLGHYSELAALAPGNLRKMEGWTIPAGLER</sequence>
<dbReference type="Pfam" id="PF13785">
    <property type="entry name" value="DUF4178"/>
    <property type="match status" value="1"/>
</dbReference>
<protein>
    <recommendedName>
        <fullName evidence="1">DUF4178 domain-containing protein</fullName>
    </recommendedName>
</protein>
<dbReference type="OrthoDB" id="228033at2"/>
<accession>A0A2K2FX05</accession>
<evidence type="ECO:0000313" key="3">
    <source>
        <dbReference type="Proteomes" id="UP000236327"/>
    </source>
</evidence>
<reference evidence="2 3" key="1">
    <citation type="submission" date="2016-05" db="EMBL/GenBank/DDBJ databases">
        <title>Complete genome sequence of Novosphingobium guangzhouense SA925(T).</title>
        <authorList>
            <person name="Sha S."/>
        </authorList>
    </citation>
    <scope>NUCLEOTIDE SEQUENCE [LARGE SCALE GENOMIC DNA]</scope>
    <source>
        <strain evidence="2 3">SA925</strain>
    </source>
</reference>
<keyword evidence="3" id="KW-1185">Reference proteome</keyword>
<comment type="caution">
    <text evidence="2">The sequence shown here is derived from an EMBL/GenBank/DDBJ whole genome shotgun (WGS) entry which is preliminary data.</text>
</comment>
<name>A0A2K2FX05_9SPHN</name>
<dbReference type="Proteomes" id="UP000236327">
    <property type="component" value="Unassembled WGS sequence"/>
</dbReference>
<dbReference type="RefSeq" id="WP_103097592.1">
    <property type="nucleotide sequence ID" value="NZ_LYMM01000051.1"/>
</dbReference>